<feature type="transmembrane region" description="Helical" evidence="5">
    <location>
        <begin position="187"/>
        <end position="207"/>
    </location>
</feature>
<feature type="signal peptide" evidence="6">
    <location>
        <begin position="1"/>
        <end position="20"/>
    </location>
</feature>
<sequence>MAAVAVAALLILGGASTAFADDTGGGSNYTPRTPTVPTLAGSTASGVCIGDAPWISFSVTMTDPDNVATGHEVRLVLTDGTHTLTIDLGALVNDKLTGKILWPGADVDSSGHGIAWPGWTGTGDHLVPTTGNYAWTRGTHVTATLEVNPSLQVPLSYPAATSACAAPASVPADSAGILPVTGLNVPVIPIAIGGGIVLLAGAGLVLARRRQHS</sequence>
<feature type="chain" id="PRO_5020835670" evidence="6">
    <location>
        <begin position="21"/>
        <end position="213"/>
    </location>
</feature>
<evidence type="ECO:0000256" key="2">
    <source>
        <dbReference type="ARBA" id="ARBA00022525"/>
    </source>
</evidence>
<keyword evidence="5" id="KW-0472">Membrane</keyword>
<evidence type="ECO:0000256" key="6">
    <source>
        <dbReference type="SAM" id="SignalP"/>
    </source>
</evidence>
<dbReference type="KEGG" id="mprt:ET475_15990"/>
<dbReference type="PROSITE" id="PS50847">
    <property type="entry name" value="GRAM_POS_ANCHORING"/>
    <property type="match status" value="1"/>
</dbReference>
<dbReference type="AlphaFoldDB" id="A0A4P6EKU9"/>
<evidence type="ECO:0000313" key="9">
    <source>
        <dbReference type="Proteomes" id="UP000293995"/>
    </source>
</evidence>
<dbReference type="NCBIfam" id="TIGR01167">
    <property type="entry name" value="LPXTG_anchor"/>
    <property type="match status" value="1"/>
</dbReference>
<evidence type="ECO:0000259" key="7">
    <source>
        <dbReference type="PROSITE" id="PS50847"/>
    </source>
</evidence>
<evidence type="ECO:0000256" key="3">
    <source>
        <dbReference type="ARBA" id="ARBA00022729"/>
    </source>
</evidence>
<evidence type="ECO:0000256" key="5">
    <source>
        <dbReference type="SAM" id="Phobius"/>
    </source>
</evidence>
<reference evidence="8 9" key="1">
    <citation type="submission" date="2019-01" db="EMBL/GenBank/DDBJ databases">
        <title>Genome sequencing of strain DFW100M-13.</title>
        <authorList>
            <person name="Heo J."/>
            <person name="Kim S.-J."/>
            <person name="Kim J.-S."/>
            <person name="Hong S.-B."/>
            <person name="Kwon S.-W."/>
        </authorList>
    </citation>
    <scope>NUCLEOTIDE SEQUENCE [LARGE SCALE GENOMIC DNA]</scope>
    <source>
        <strain evidence="8 9">DFW100M-13</strain>
    </source>
</reference>
<dbReference type="InterPro" id="IPR019931">
    <property type="entry name" value="LPXTG_anchor"/>
</dbReference>
<keyword evidence="5" id="KW-1133">Transmembrane helix</keyword>
<keyword evidence="2" id="KW-0964">Secreted</keyword>
<protein>
    <submittedName>
        <fullName evidence="8">LPXTG cell wall anchor domain-containing protein</fullName>
    </submittedName>
</protein>
<evidence type="ECO:0000256" key="1">
    <source>
        <dbReference type="ARBA" id="ARBA00022512"/>
    </source>
</evidence>
<keyword evidence="1" id="KW-0134">Cell wall</keyword>
<proteinExistence type="predicted"/>
<organism evidence="8 9">
    <name type="scientific">Microbacterium protaetiae</name>
    <dbReference type="NCBI Taxonomy" id="2509458"/>
    <lineage>
        <taxon>Bacteria</taxon>
        <taxon>Bacillati</taxon>
        <taxon>Actinomycetota</taxon>
        <taxon>Actinomycetes</taxon>
        <taxon>Micrococcales</taxon>
        <taxon>Microbacteriaceae</taxon>
        <taxon>Microbacterium</taxon>
    </lineage>
</organism>
<keyword evidence="5" id="KW-0812">Transmembrane</keyword>
<dbReference type="OrthoDB" id="3783029at2"/>
<keyword evidence="9" id="KW-1185">Reference proteome</keyword>
<accession>A0A4P6EKU9</accession>
<evidence type="ECO:0000256" key="4">
    <source>
        <dbReference type="ARBA" id="ARBA00023088"/>
    </source>
</evidence>
<gene>
    <name evidence="8" type="ORF">ET475_15990</name>
</gene>
<dbReference type="EMBL" id="CP035494">
    <property type="protein sequence ID" value="QAY61919.1"/>
    <property type="molecule type" value="Genomic_DNA"/>
</dbReference>
<evidence type="ECO:0000313" key="8">
    <source>
        <dbReference type="EMBL" id="QAY61919.1"/>
    </source>
</evidence>
<dbReference type="Proteomes" id="UP000293995">
    <property type="component" value="Chromosome"/>
</dbReference>
<keyword evidence="3 6" id="KW-0732">Signal</keyword>
<feature type="domain" description="Gram-positive cocci surface proteins LPxTG" evidence="7">
    <location>
        <begin position="178"/>
        <end position="213"/>
    </location>
</feature>
<keyword evidence="4" id="KW-0572">Peptidoglycan-anchor</keyword>
<name>A0A4P6EKU9_9MICO</name>